<feature type="domain" description="SPOR" evidence="2">
    <location>
        <begin position="166"/>
        <end position="247"/>
    </location>
</feature>
<evidence type="ECO:0000259" key="2">
    <source>
        <dbReference type="PROSITE" id="PS51724"/>
    </source>
</evidence>
<dbReference type="InterPro" id="IPR036680">
    <property type="entry name" value="SPOR-like_sf"/>
</dbReference>
<dbReference type="EMBL" id="BBJS01000007">
    <property type="protein sequence ID" value="GAN12303.1"/>
    <property type="molecule type" value="Genomic_DNA"/>
</dbReference>
<keyword evidence="4" id="KW-1185">Reference proteome</keyword>
<accession>A0A0C9NC36</accession>
<keyword evidence="1" id="KW-0812">Transmembrane</keyword>
<dbReference type="InterPro" id="IPR007730">
    <property type="entry name" value="SPOR-like_dom"/>
</dbReference>
<name>A0A0C9NC36_SPHPI</name>
<dbReference type="RefSeq" id="WP_037568899.1">
    <property type="nucleotide sequence ID" value="NZ_BBJS01000007.1"/>
</dbReference>
<sequence>MAEEMDLRGYDRPEEDRLPWLETVEPDEPEGVGIGKVVALVIIGLAILAAIGFGFYKWQAHRAASDGDGALIAAPEGDYKVRPSDPGGLKVKGEGDTAIATSAGKAGGTGAIDLRAVPEAPMNGTRVVQKPSEPNGGRNAVAQVPESGGKLVAPAPVTAARPAPTTSSGSGSMVQLGAYPSEASANAAWDRFSKRFSYVAALGKVVQPVAANGKTLYRLRVNAGGANQAADICGRLRVAGESCFVAS</sequence>
<keyword evidence="1" id="KW-1133">Transmembrane helix</keyword>
<evidence type="ECO:0000313" key="3">
    <source>
        <dbReference type="EMBL" id="GAN12303.1"/>
    </source>
</evidence>
<dbReference type="AlphaFoldDB" id="A0A0C9NC36"/>
<organism evidence="3 4">
    <name type="scientific">Sphingomonas paucimobilis NBRC 13935</name>
    <dbReference type="NCBI Taxonomy" id="1219050"/>
    <lineage>
        <taxon>Bacteria</taxon>
        <taxon>Pseudomonadati</taxon>
        <taxon>Pseudomonadota</taxon>
        <taxon>Alphaproteobacteria</taxon>
        <taxon>Sphingomonadales</taxon>
        <taxon>Sphingomonadaceae</taxon>
        <taxon>Sphingomonas</taxon>
    </lineage>
</organism>
<gene>
    <name evidence="3" type="ORF">SP6_07_00890</name>
</gene>
<reference evidence="3 4" key="1">
    <citation type="submission" date="2014-08" db="EMBL/GenBank/DDBJ databases">
        <title>Whole genome shotgun sequence of Sphingomonas paucimobilis NBRC 13935.</title>
        <authorList>
            <person name="Hosoyama A."/>
            <person name="Hashimoto M."/>
            <person name="Hosoyama Y."/>
            <person name="Noguchi M."/>
            <person name="Uohara A."/>
            <person name="Ohji S."/>
            <person name="Katano-Makiyama Y."/>
            <person name="Ichikawa N."/>
            <person name="Kimura A."/>
            <person name="Yamazoe A."/>
            <person name="Fujita N."/>
        </authorList>
    </citation>
    <scope>NUCLEOTIDE SEQUENCE [LARGE SCALE GENOMIC DNA]</scope>
    <source>
        <strain evidence="3 4">NBRC 13935</strain>
    </source>
</reference>
<evidence type="ECO:0000256" key="1">
    <source>
        <dbReference type="SAM" id="Phobius"/>
    </source>
</evidence>
<keyword evidence="1" id="KW-0472">Membrane</keyword>
<dbReference type="Pfam" id="PF05036">
    <property type="entry name" value="SPOR"/>
    <property type="match status" value="1"/>
</dbReference>
<dbReference type="PROSITE" id="PS51724">
    <property type="entry name" value="SPOR"/>
    <property type="match status" value="1"/>
</dbReference>
<dbReference type="Proteomes" id="UP000032025">
    <property type="component" value="Unassembled WGS sequence"/>
</dbReference>
<protein>
    <submittedName>
        <fullName evidence="3">DNA, contig: SP607</fullName>
    </submittedName>
</protein>
<dbReference type="Gene3D" id="3.30.70.1070">
    <property type="entry name" value="Sporulation related repeat"/>
    <property type="match status" value="1"/>
</dbReference>
<feature type="transmembrane region" description="Helical" evidence="1">
    <location>
        <begin position="37"/>
        <end position="56"/>
    </location>
</feature>
<proteinExistence type="predicted"/>
<dbReference type="GO" id="GO:0042834">
    <property type="term" value="F:peptidoglycan binding"/>
    <property type="evidence" value="ECO:0007669"/>
    <property type="project" value="InterPro"/>
</dbReference>
<comment type="caution">
    <text evidence="3">The sequence shown here is derived from an EMBL/GenBank/DDBJ whole genome shotgun (WGS) entry which is preliminary data.</text>
</comment>
<evidence type="ECO:0000313" key="4">
    <source>
        <dbReference type="Proteomes" id="UP000032025"/>
    </source>
</evidence>
<dbReference type="GeneID" id="78526524"/>